<keyword evidence="1" id="KW-0812">Transmembrane</keyword>
<feature type="transmembrane region" description="Helical" evidence="1">
    <location>
        <begin position="43"/>
        <end position="66"/>
    </location>
</feature>
<gene>
    <name evidence="3" type="ORF">NCTC13532_00569</name>
</gene>
<feature type="transmembrane region" description="Helical" evidence="1">
    <location>
        <begin position="173"/>
        <end position="192"/>
    </location>
</feature>
<keyword evidence="3" id="KW-0378">Hydrolase</keyword>
<evidence type="ECO:0000256" key="1">
    <source>
        <dbReference type="SAM" id="Phobius"/>
    </source>
</evidence>
<dbReference type="EMBL" id="UFVR01000004">
    <property type="protein sequence ID" value="SUX43968.1"/>
    <property type="molecule type" value="Genomic_DNA"/>
</dbReference>
<dbReference type="RefSeq" id="WP_115619138.1">
    <property type="nucleotide sequence ID" value="NZ_UFVR01000004.1"/>
</dbReference>
<protein>
    <submittedName>
        <fullName evidence="3">CAAX amino terminal protease self- immunity</fullName>
    </submittedName>
</protein>
<evidence type="ECO:0000313" key="4">
    <source>
        <dbReference type="Proteomes" id="UP000254282"/>
    </source>
</evidence>
<keyword evidence="1" id="KW-0472">Membrane</keyword>
<keyword evidence="1" id="KW-1133">Transmembrane helix</keyword>
<accession>A0A381FBX2</accession>
<proteinExistence type="predicted"/>
<dbReference type="Pfam" id="PF02517">
    <property type="entry name" value="Rce1-like"/>
    <property type="match status" value="1"/>
</dbReference>
<feature type="domain" description="CAAX prenyl protease 2/Lysostaphin resistance protein A-like" evidence="2">
    <location>
        <begin position="92"/>
        <end position="186"/>
    </location>
</feature>
<dbReference type="GO" id="GO:0080120">
    <property type="term" value="P:CAAX-box protein maturation"/>
    <property type="evidence" value="ECO:0007669"/>
    <property type="project" value="UniProtKB-ARBA"/>
</dbReference>
<feature type="transmembrane region" description="Helical" evidence="1">
    <location>
        <begin position="6"/>
        <end position="22"/>
    </location>
</feature>
<dbReference type="Proteomes" id="UP000254282">
    <property type="component" value="Unassembled WGS sequence"/>
</dbReference>
<feature type="transmembrane region" description="Helical" evidence="1">
    <location>
        <begin position="86"/>
        <end position="104"/>
    </location>
</feature>
<keyword evidence="3" id="KW-0645">Protease</keyword>
<dbReference type="InterPro" id="IPR003675">
    <property type="entry name" value="Rce1/LyrA-like_dom"/>
</dbReference>
<dbReference type="AlphaFoldDB" id="A0A381FBX2"/>
<evidence type="ECO:0000313" key="3">
    <source>
        <dbReference type="EMBL" id="SUX43968.1"/>
    </source>
</evidence>
<name>A0A381FBX2_9FLAO</name>
<evidence type="ECO:0000259" key="2">
    <source>
        <dbReference type="Pfam" id="PF02517"/>
    </source>
</evidence>
<dbReference type="GO" id="GO:0004175">
    <property type="term" value="F:endopeptidase activity"/>
    <property type="evidence" value="ECO:0007669"/>
    <property type="project" value="UniProtKB-ARBA"/>
</dbReference>
<organism evidence="3 4">
    <name type="scientific">Chryseobacterium indoltheticum</name>
    <dbReference type="NCBI Taxonomy" id="254"/>
    <lineage>
        <taxon>Bacteria</taxon>
        <taxon>Pseudomonadati</taxon>
        <taxon>Bacteroidota</taxon>
        <taxon>Flavobacteriia</taxon>
        <taxon>Flavobacteriales</taxon>
        <taxon>Weeksellaceae</taxon>
        <taxon>Chryseobacterium group</taxon>
        <taxon>Chryseobacterium</taxon>
    </lineage>
</organism>
<sequence length="193" mass="22672">MNIPVQLFIYLLAILIYFIYKKKKGLKNQEILKRLGLSFSYSTYYLLGVLFSILSLLVAWVIFYLFPIEEDLLKQTSYKNYNISTFSLIPVFLIFVRELVFIAFGEELLFRGLFGGHFFRKFSYVKANIFQTIIFLIPHILLLFVSLKLLPILFLTFLSGWLLGWLRYKSDSIFPGVLMHSLTNTISIIVFYI</sequence>
<reference evidence="3 4" key="1">
    <citation type="submission" date="2018-06" db="EMBL/GenBank/DDBJ databases">
        <authorList>
            <consortium name="Pathogen Informatics"/>
            <person name="Doyle S."/>
        </authorList>
    </citation>
    <scope>NUCLEOTIDE SEQUENCE [LARGE SCALE GENOMIC DNA]</scope>
    <source>
        <strain evidence="3 4">NCTC13532</strain>
    </source>
</reference>
<dbReference type="GO" id="GO:0006508">
    <property type="term" value="P:proteolysis"/>
    <property type="evidence" value="ECO:0007669"/>
    <property type="project" value="UniProtKB-KW"/>
</dbReference>